<feature type="transmembrane region" description="Helical" evidence="10">
    <location>
        <begin position="147"/>
        <end position="167"/>
    </location>
</feature>
<dbReference type="Proteomes" id="UP000092884">
    <property type="component" value="Chromosome"/>
</dbReference>
<dbReference type="KEGG" id="het:BBW65_04870"/>
<evidence type="ECO:0000256" key="6">
    <source>
        <dbReference type="ARBA" id="ARBA00022475"/>
    </source>
</evidence>
<dbReference type="InterPro" id="IPR006419">
    <property type="entry name" value="NMN_transpt_PnuC"/>
</dbReference>
<evidence type="ECO:0000313" key="11">
    <source>
        <dbReference type="EMBL" id="ANV98172.1"/>
    </source>
</evidence>
<name>A0A1B1U645_9HELI</name>
<accession>A0A1B1U645</accession>
<comment type="subcellular location">
    <subcellularLocation>
        <location evidence="2">Cell membrane</location>
        <topology evidence="2">Multi-pass membrane protein</topology>
    </subcellularLocation>
</comment>
<evidence type="ECO:0000256" key="2">
    <source>
        <dbReference type="ARBA" id="ARBA00004651"/>
    </source>
</evidence>
<dbReference type="GO" id="GO:0005886">
    <property type="term" value="C:plasma membrane"/>
    <property type="evidence" value="ECO:0007669"/>
    <property type="project" value="UniProtKB-SubCell"/>
</dbReference>
<keyword evidence="8 10" id="KW-1133">Transmembrane helix</keyword>
<keyword evidence="7 10" id="KW-0812">Transmembrane</keyword>
<dbReference type="RefSeq" id="WP_066340505.1">
    <property type="nucleotide sequence ID" value="NZ_CP016503.1"/>
</dbReference>
<feature type="transmembrane region" description="Helical" evidence="10">
    <location>
        <begin position="12"/>
        <end position="30"/>
    </location>
</feature>
<evidence type="ECO:0000256" key="8">
    <source>
        <dbReference type="ARBA" id="ARBA00022989"/>
    </source>
</evidence>
<keyword evidence="5" id="KW-0813">Transport</keyword>
<evidence type="ECO:0000313" key="12">
    <source>
        <dbReference type="Proteomes" id="UP000092884"/>
    </source>
</evidence>
<evidence type="ECO:0000256" key="5">
    <source>
        <dbReference type="ARBA" id="ARBA00022448"/>
    </source>
</evidence>
<keyword evidence="12" id="KW-1185">Reference proteome</keyword>
<dbReference type="STRING" id="222136.BBW65_04870"/>
<dbReference type="PANTHER" id="PTHR36122">
    <property type="entry name" value="NICOTINAMIDE RIBOSIDE TRANSPORTER PNUC"/>
    <property type="match status" value="1"/>
</dbReference>
<dbReference type="NCBIfam" id="TIGR01528">
    <property type="entry name" value="NMN_trans_PnuC"/>
    <property type="match status" value="1"/>
</dbReference>
<comment type="function">
    <text evidence="1">Required for nicotinamide riboside transport across the inner membrane.</text>
</comment>
<evidence type="ECO:0000256" key="7">
    <source>
        <dbReference type="ARBA" id="ARBA00022692"/>
    </source>
</evidence>
<organism evidence="11 12">
    <name type="scientific">Helicobacter enhydrae</name>
    <dbReference type="NCBI Taxonomy" id="222136"/>
    <lineage>
        <taxon>Bacteria</taxon>
        <taxon>Pseudomonadati</taxon>
        <taxon>Campylobacterota</taxon>
        <taxon>Epsilonproteobacteria</taxon>
        <taxon>Campylobacterales</taxon>
        <taxon>Helicobacteraceae</taxon>
        <taxon>Helicobacter</taxon>
    </lineage>
</organism>
<gene>
    <name evidence="11" type="ORF">BBW65_04870</name>
</gene>
<comment type="similarity">
    <text evidence="3">Belongs to the nicotinamide ribonucleoside (NR) uptake permease (TC 4.B.1) family.</text>
</comment>
<dbReference type="Pfam" id="PF04973">
    <property type="entry name" value="NMN_transporter"/>
    <property type="match status" value="1"/>
</dbReference>
<feature type="transmembrane region" description="Helical" evidence="10">
    <location>
        <begin position="174"/>
        <end position="193"/>
    </location>
</feature>
<feature type="transmembrane region" description="Helical" evidence="10">
    <location>
        <begin position="199"/>
        <end position="216"/>
    </location>
</feature>
<evidence type="ECO:0000256" key="4">
    <source>
        <dbReference type="ARBA" id="ARBA00017522"/>
    </source>
</evidence>
<keyword evidence="9 10" id="KW-0472">Membrane</keyword>
<sequence length="230" mass="26550">MFKLLSHQFLNLPRYFVVSLLSVSVLVGFLSVWGGSWGIELFVALLGIWYAFFAGEGKVVCFLFGILYCVLYAYLAFEARLYGDVMLNLFYLPINIVGVFAWCKPQNTLNHKIIIRNLSSVALGFWILLIGVLSVVYAIFLDSINASFAYFNALSVVLQLVAFYLQVRRYVQSYMLVTFANLIAIIIWAQITQIHQENIAQLLNMIVFLLIGIYYWRRWYQESKNQETNI</sequence>
<feature type="transmembrane region" description="Helical" evidence="10">
    <location>
        <begin position="85"/>
        <end position="103"/>
    </location>
</feature>
<reference evidence="12" key="1">
    <citation type="submission" date="2016-07" db="EMBL/GenBank/DDBJ databases">
        <authorList>
            <person name="Florea S."/>
            <person name="Webb J.S."/>
            <person name="Jaromczyk J."/>
            <person name="Schardl C.L."/>
        </authorList>
    </citation>
    <scope>NUCLEOTIDE SEQUENCE [LARGE SCALE GENOMIC DNA]</scope>
    <source>
        <strain evidence="12">MIT 01-6242</strain>
    </source>
</reference>
<dbReference type="AlphaFoldDB" id="A0A1B1U645"/>
<evidence type="ECO:0000256" key="9">
    <source>
        <dbReference type="ARBA" id="ARBA00023136"/>
    </source>
</evidence>
<keyword evidence="6" id="KW-1003">Cell membrane</keyword>
<protein>
    <recommendedName>
        <fullName evidence="4">Nicotinamide riboside transporter PnuC</fullName>
    </recommendedName>
</protein>
<dbReference type="PANTHER" id="PTHR36122:SF2">
    <property type="entry name" value="NICOTINAMIDE RIBOSIDE TRANSPORTER PNUC"/>
    <property type="match status" value="1"/>
</dbReference>
<dbReference type="EMBL" id="CP016503">
    <property type="protein sequence ID" value="ANV98172.1"/>
    <property type="molecule type" value="Genomic_DNA"/>
</dbReference>
<feature type="transmembrane region" description="Helical" evidence="10">
    <location>
        <begin position="123"/>
        <end position="141"/>
    </location>
</feature>
<dbReference type="GO" id="GO:0034257">
    <property type="term" value="F:nicotinamide riboside transmembrane transporter activity"/>
    <property type="evidence" value="ECO:0007669"/>
    <property type="project" value="InterPro"/>
</dbReference>
<evidence type="ECO:0000256" key="3">
    <source>
        <dbReference type="ARBA" id="ARBA00006669"/>
    </source>
</evidence>
<dbReference type="OrthoDB" id="5363132at2"/>
<evidence type="ECO:0000256" key="10">
    <source>
        <dbReference type="SAM" id="Phobius"/>
    </source>
</evidence>
<proteinExistence type="inferred from homology"/>
<evidence type="ECO:0000256" key="1">
    <source>
        <dbReference type="ARBA" id="ARBA00002672"/>
    </source>
</evidence>